<feature type="binding site" evidence="9">
    <location>
        <position position="212"/>
    </location>
    <ligand>
        <name>Fe cation</name>
        <dbReference type="ChEBI" id="CHEBI:24875"/>
        <label>2</label>
    </ligand>
</feature>
<comment type="pathway">
    <text evidence="2 9">Protein modification; eIF5A hypusination.</text>
</comment>
<evidence type="ECO:0000256" key="8">
    <source>
        <dbReference type="ARBA" id="ARBA00023256"/>
    </source>
</evidence>
<comment type="similarity">
    <text evidence="9">Belongs to the deoxyhypusine hydroxylase family.</text>
</comment>
<dbReference type="FunFam" id="1.25.10.10:FF:000099">
    <property type="entry name" value="Deoxyhypusine hydroxylase"/>
    <property type="match status" value="2"/>
</dbReference>
<sequence>MLKVNENQISAIGRVLNDQNRPLKERFRALFTLKNIGGAEAIQQIYNCFNDESALLKHELAYCLGQMQDSHAIPILIEILKDIRQEPMVRHEAGEALGAIGDPTVIPILEEYSKDSVPEVAETCELALCRLQWLKSNSNSTNLQKSPYMSVDPAPPADITDVKKLKEILLNENISLFERYRAMFSLRNICTSDSILALSEGLKTGSALFKHEIAFVLGQLQKEIAIPYLESSLKNAEENEMVRHECAEALGSIATTDCFNILNKYLNDNKRVVRESCVIALDMCEYENSKEFQYADTLGKVAMEKHRNVNNDSKDSTTRNTSRLKLQENTNRKVVNQAARERKQMRNLTRSDA</sequence>
<feature type="binding site" evidence="9">
    <location>
        <position position="211"/>
    </location>
    <ligand>
        <name>Fe cation</name>
        <dbReference type="ChEBI" id="CHEBI:24875"/>
        <label>2</label>
    </ligand>
</feature>
<dbReference type="UniPathway" id="UPA00354"/>
<proteinExistence type="inferred from homology"/>
<evidence type="ECO:0000313" key="11">
    <source>
        <dbReference type="Proteomes" id="UP000053105"/>
    </source>
</evidence>
<name>A0A0M9A7L4_9HYME</name>
<keyword evidence="11" id="KW-1185">Reference proteome</keyword>
<dbReference type="GO" id="GO:0046872">
    <property type="term" value="F:metal ion binding"/>
    <property type="evidence" value="ECO:0007669"/>
    <property type="project" value="UniProtKB-KW"/>
</dbReference>
<feature type="binding site" evidence="9">
    <location>
        <position position="92"/>
    </location>
    <ligand>
        <name>Fe cation</name>
        <dbReference type="ChEBI" id="CHEBI:24875"/>
        <label>1</label>
    </ligand>
</feature>
<dbReference type="EC" id="1.14.99.29" evidence="9"/>
<dbReference type="EMBL" id="KQ435732">
    <property type="protein sequence ID" value="KOX77509.1"/>
    <property type="molecule type" value="Genomic_DNA"/>
</dbReference>
<dbReference type="Pfam" id="PF13646">
    <property type="entry name" value="HEAT_2"/>
    <property type="match status" value="2"/>
</dbReference>
<dbReference type="GO" id="GO:0019135">
    <property type="term" value="F:deoxyhypusine monooxygenase activity"/>
    <property type="evidence" value="ECO:0007669"/>
    <property type="project" value="UniProtKB-UniRule"/>
</dbReference>
<dbReference type="PANTHER" id="PTHR12697:SF5">
    <property type="entry name" value="DEOXYHYPUSINE HYDROXYLASE"/>
    <property type="match status" value="1"/>
</dbReference>
<organism evidence="10 11">
    <name type="scientific">Melipona quadrifasciata</name>
    <dbReference type="NCBI Taxonomy" id="166423"/>
    <lineage>
        <taxon>Eukaryota</taxon>
        <taxon>Metazoa</taxon>
        <taxon>Ecdysozoa</taxon>
        <taxon>Arthropoda</taxon>
        <taxon>Hexapoda</taxon>
        <taxon>Insecta</taxon>
        <taxon>Pterygota</taxon>
        <taxon>Neoptera</taxon>
        <taxon>Endopterygota</taxon>
        <taxon>Hymenoptera</taxon>
        <taxon>Apocrita</taxon>
        <taxon>Aculeata</taxon>
        <taxon>Apoidea</taxon>
        <taxon>Anthophila</taxon>
        <taxon>Apidae</taxon>
        <taxon>Melipona</taxon>
    </lineage>
</organism>
<keyword evidence="6 9" id="KW-0408">Iron</keyword>
<keyword evidence="4" id="KW-0677">Repeat</keyword>
<evidence type="ECO:0000256" key="4">
    <source>
        <dbReference type="ARBA" id="ARBA00022737"/>
    </source>
</evidence>
<keyword evidence="7 9" id="KW-0503">Monooxygenase</keyword>
<keyword evidence="5 9" id="KW-0560">Oxidoreductase</keyword>
<reference evidence="10 11" key="1">
    <citation type="submission" date="2015-07" db="EMBL/GenBank/DDBJ databases">
        <title>The genome of Melipona quadrifasciata.</title>
        <authorList>
            <person name="Pan H."/>
            <person name="Kapheim K."/>
        </authorList>
    </citation>
    <scope>NUCLEOTIDE SEQUENCE [LARGE SCALE GENOMIC DNA]</scope>
    <source>
        <strain evidence="10">0111107301</strain>
        <tissue evidence="10">Whole body</tissue>
    </source>
</reference>
<dbReference type="SMART" id="SM00567">
    <property type="entry name" value="EZ_HEAT"/>
    <property type="match status" value="6"/>
</dbReference>
<feature type="binding site" evidence="9">
    <location>
        <position position="91"/>
    </location>
    <ligand>
        <name>Fe cation</name>
        <dbReference type="ChEBI" id="CHEBI:24875"/>
        <label>1</label>
    </ligand>
</feature>
<evidence type="ECO:0000256" key="3">
    <source>
        <dbReference type="ARBA" id="ARBA00022723"/>
    </source>
</evidence>
<dbReference type="AlphaFoldDB" id="A0A0M9A7L4"/>
<dbReference type="InterPro" id="IPR027517">
    <property type="entry name" value="Deoxyhypusine_hydroxylase"/>
</dbReference>
<keyword evidence="8 9" id="KW-0386">Hypusine biosynthesis</keyword>
<feature type="binding site" evidence="9">
    <location>
        <position position="244"/>
    </location>
    <ligand>
        <name>Fe cation</name>
        <dbReference type="ChEBI" id="CHEBI:24875"/>
        <label>2</label>
    </ligand>
</feature>
<comment type="function">
    <text evidence="9">Catalyzes the hydroxylation of the N(6)-(4-aminobutyl)-L-lysine intermediate to form hypusine, an essential post-translational modification only found in mature eIF-5A factor.</text>
</comment>
<dbReference type="STRING" id="166423.A0A0M9A7L4"/>
<feature type="binding site" evidence="9">
    <location>
        <position position="58"/>
    </location>
    <ligand>
        <name>Fe cation</name>
        <dbReference type="ChEBI" id="CHEBI:24875"/>
        <label>1</label>
    </ligand>
</feature>
<evidence type="ECO:0000256" key="2">
    <source>
        <dbReference type="ARBA" id="ARBA00005041"/>
    </source>
</evidence>
<dbReference type="Proteomes" id="UP000053105">
    <property type="component" value="Unassembled WGS sequence"/>
</dbReference>
<dbReference type="InterPro" id="IPR004155">
    <property type="entry name" value="PBS_lyase_HEAT"/>
</dbReference>
<feature type="binding site" evidence="9">
    <location>
        <position position="59"/>
    </location>
    <ligand>
        <name>Fe cation</name>
        <dbReference type="ChEBI" id="CHEBI:24875"/>
        <label>1</label>
    </ligand>
</feature>
<dbReference type="InterPro" id="IPR016024">
    <property type="entry name" value="ARM-type_fold"/>
</dbReference>
<gene>
    <name evidence="10" type="ORF">WN51_09833</name>
</gene>
<evidence type="ECO:0000256" key="5">
    <source>
        <dbReference type="ARBA" id="ARBA00023002"/>
    </source>
</evidence>
<dbReference type="InterPro" id="IPR011989">
    <property type="entry name" value="ARM-like"/>
</dbReference>
<dbReference type="HAMAP" id="MF_03101">
    <property type="entry name" value="Deoxyhypusine_hydroxylase"/>
    <property type="match status" value="1"/>
</dbReference>
<dbReference type="Gene3D" id="1.25.10.10">
    <property type="entry name" value="Leucine-rich Repeat Variant"/>
    <property type="match status" value="2"/>
</dbReference>
<evidence type="ECO:0000313" key="10">
    <source>
        <dbReference type="EMBL" id="KOX77509.1"/>
    </source>
</evidence>
<accession>A0A0M9A7L4</accession>
<evidence type="ECO:0000256" key="9">
    <source>
        <dbReference type="HAMAP-Rule" id="MF_03101"/>
    </source>
</evidence>
<protein>
    <recommendedName>
        <fullName evidence="9">Deoxyhypusine hydroxylase</fullName>
        <shortName evidence="9">DOHH</shortName>
        <ecNumber evidence="9">1.14.99.29</ecNumber>
    </recommendedName>
    <alternativeName>
        <fullName evidence="9">Deoxyhypusine dioxygenase</fullName>
    </alternativeName>
    <alternativeName>
        <fullName evidence="9">Deoxyhypusine monooxygenase</fullName>
    </alternativeName>
</protein>
<evidence type="ECO:0000256" key="1">
    <source>
        <dbReference type="ARBA" id="ARBA00000068"/>
    </source>
</evidence>
<evidence type="ECO:0000256" key="6">
    <source>
        <dbReference type="ARBA" id="ARBA00023004"/>
    </source>
</evidence>
<feature type="binding site" evidence="9">
    <location>
        <position position="245"/>
    </location>
    <ligand>
        <name>Fe cation</name>
        <dbReference type="ChEBI" id="CHEBI:24875"/>
        <label>2</label>
    </ligand>
</feature>
<comment type="cofactor">
    <cofactor evidence="9">
        <name>Fe(2+)</name>
        <dbReference type="ChEBI" id="CHEBI:29033"/>
    </cofactor>
    <text evidence="9">Binds 2 Fe(2+) ions per subunit.</text>
</comment>
<dbReference type="PANTHER" id="PTHR12697">
    <property type="entry name" value="PBS LYASE HEAT-LIKE PROTEIN"/>
    <property type="match status" value="1"/>
</dbReference>
<evidence type="ECO:0000256" key="7">
    <source>
        <dbReference type="ARBA" id="ARBA00023033"/>
    </source>
</evidence>
<dbReference type="OrthoDB" id="421002at2759"/>
<keyword evidence="3 9" id="KW-0479">Metal-binding</keyword>
<dbReference type="SUPFAM" id="SSF48371">
    <property type="entry name" value="ARM repeat"/>
    <property type="match status" value="1"/>
</dbReference>
<comment type="catalytic activity">
    <reaction evidence="1 9">
        <text>[eIF5A protein]-deoxyhypusine + AH2 + O2 = [eIF5A protein]-hypusine + A + H2O</text>
        <dbReference type="Rhea" id="RHEA:14101"/>
        <dbReference type="Rhea" id="RHEA-COMP:10144"/>
        <dbReference type="Rhea" id="RHEA-COMP:12592"/>
        <dbReference type="ChEBI" id="CHEBI:13193"/>
        <dbReference type="ChEBI" id="CHEBI:15377"/>
        <dbReference type="ChEBI" id="CHEBI:15379"/>
        <dbReference type="ChEBI" id="CHEBI:17499"/>
        <dbReference type="ChEBI" id="CHEBI:82657"/>
        <dbReference type="ChEBI" id="CHEBI:91175"/>
        <dbReference type="EC" id="1.14.99.29"/>
    </reaction>
</comment>